<keyword evidence="10" id="KW-1185">Reference proteome</keyword>
<comment type="caution">
    <text evidence="8">The sequence shown here is derived from an EMBL/GenBank/DDBJ whole genome shotgun (WGS) entry which is preliminary data.</text>
</comment>
<dbReference type="NCBIfam" id="TIGR01951">
    <property type="entry name" value="nusB"/>
    <property type="match status" value="1"/>
</dbReference>
<evidence type="ECO:0000256" key="2">
    <source>
        <dbReference type="ARBA" id="ARBA00022814"/>
    </source>
</evidence>
<dbReference type="EMBL" id="BLAU01000001">
    <property type="protein sequence ID" value="GET22078.1"/>
    <property type="molecule type" value="Genomic_DNA"/>
</dbReference>
<dbReference type="InterPro" id="IPR006027">
    <property type="entry name" value="NusB_RsmB_TIM44"/>
</dbReference>
<dbReference type="PANTHER" id="PTHR11078">
    <property type="entry name" value="N UTILIZATION SUBSTANCE PROTEIN B-RELATED"/>
    <property type="match status" value="1"/>
</dbReference>
<evidence type="ECO:0000313" key="7">
    <source>
        <dbReference type="EMBL" id="GET22078.1"/>
    </source>
</evidence>
<dbReference type="Pfam" id="PF01029">
    <property type="entry name" value="NusB"/>
    <property type="match status" value="1"/>
</dbReference>
<reference evidence="7 10" key="2">
    <citation type="submission" date="2019-10" db="EMBL/GenBank/DDBJ databases">
        <title>Prolixibacter strains distinguished by the presence of nitrate reductase genes were adept at nitrate-dependent anaerobic corrosion of metallic iron and carbon steel.</title>
        <authorList>
            <person name="Iino T."/>
            <person name="Shono N."/>
            <person name="Ito K."/>
            <person name="Nakamura R."/>
            <person name="Sueoka K."/>
            <person name="Harayama S."/>
            <person name="Ohkuma M."/>
        </authorList>
    </citation>
    <scope>NUCLEOTIDE SEQUENCE [LARGE SCALE GENOMIC DNA]</scope>
    <source>
        <strain evidence="7 10">MIC1-1</strain>
    </source>
</reference>
<dbReference type="GO" id="GO:0006353">
    <property type="term" value="P:DNA-templated transcription termination"/>
    <property type="evidence" value="ECO:0007669"/>
    <property type="project" value="InterPro"/>
</dbReference>
<evidence type="ECO:0000313" key="10">
    <source>
        <dbReference type="Proteomes" id="UP000396862"/>
    </source>
</evidence>
<organism evidence="8 9">
    <name type="scientific">Prolixibacter denitrificans</name>
    <dbReference type="NCBI Taxonomy" id="1541063"/>
    <lineage>
        <taxon>Bacteria</taxon>
        <taxon>Pseudomonadati</taxon>
        <taxon>Bacteroidota</taxon>
        <taxon>Bacteroidia</taxon>
        <taxon>Marinilabiliales</taxon>
        <taxon>Prolixibacteraceae</taxon>
        <taxon>Prolixibacter</taxon>
    </lineage>
</organism>
<gene>
    <name evidence="8" type="ORF">CLV93_11464</name>
    <name evidence="7" type="ORF">JCM18694_23240</name>
</gene>
<dbReference type="Proteomes" id="UP000240621">
    <property type="component" value="Unassembled WGS sequence"/>
</dbReference>
<dbReference type="InterPro" id="IPR035926">
    <property type="entry name" value="NusB-like_sf"/>
</dbReference>
<dbReference type="GO" id="GO:0003723">
    <property type="term" value="F:RNA binding"/>
    <property type="evidence" value="ECO:0007669"/>
    <property type="project" value="UniProtKB-KW"/>
</dbReference>
<dbReference type="PANTHER" id="PTHR11078:SF3">
    <property type="entry name" value="ANTITERMINATION NUSB DOMAIN-CONTAINING PROTEIN"/>
    <property type="match status" value="1"/>
</dbReference>
<comment type="similarity">
    <text evidence="1">Belongs to the NusB family.</text>
</comment>
<feature type="domain" description="NusB/RsmB/TIM44" evidence="6">
    <location>
        <begin position="204"/>
        <end position="297"/>
    </location>
</feature>
<sequence length="316" mass="37352">MISRRIIRTKVLQILYAHFTTPGKTINQSESELNFSIRKTYDLYHLLFALLIEVRDFAEERQTAGKRKNIPSWDDLHPNTRFIDNRIINRLKENEALNKYIEDNKISWKNNPELIRKLYLELAEAEFYKQYLTAETSSIQADQKLCERFFAELVLNNDLFESELEEQSIYWNDDLDFVISMVIKTMKKVKQDPSPTLRLLSLYKDDEDKDYTVKLFRKTILKHEENHKIIESYTKNWDVERVALMDILILELAITELTDFPSIPIKVTLNEYIELSKYYSTKRSSTFINGVLDRISKDFQEDGRIVKAGRGLLDGK</sequence>
<dbReference type="EMBL" id="PYGC01000014">
    <property type="protein sequence ID" value="PSK80627.1"/>
    <property type="molecule type" value="Genomic_DNA"/>
</dbReference>
<dbReference type="GO" id="GO:0005829">
    <property type="term" value="C:cytosol"/>
    <property type="evidence" value="ECO:0007669"/>
    <property type="project" value="TreeGrafter"/>
</dbReference>
<accession>A0A2P8C6S2</accession>
<keyword evidence="5" id="KW-0804">Transcription</keyword>
<dbReference type="Proteomes" id="UP000396862">
    <property type="component" value="Unassembled WGS sequence"/>
</dbReference>
<evidence type="ECO:0000256" key="3">
    <source>
        <dbReference type="ARBA" id="ARBA00022884"/>
    </source>
</evidence>
<keyword evidence="3" id="KW-0694">RNA-binding</keyword>
<name>A0A2P8C6S2_9BACT</name>
<evidence type="ECO:0000256" key="1">
    <source>
        <dbReference type="ARBA" id="ARBA00005952"/>
    </source>
</evidence>
<reference evidence="8 9" key="1">
    <citation type="submission" date="2018-03" db="EMBL/GenBank/DDBJ databases">
        <title>Genomic Encyclopedia of Archaeal and Bacterial Type Strains, Phase II (KMG-II): from individual species to whole genera.</title>
        <authorList>
            <person name="Goeker M."/>
        </authorList>
    </citation>
    <scope>NUCLEOTIDE SEQUENCE [LARGE SCALE GENOMIC DNA]</scope>
    <source>
        <strain evidence="8 9">DSM 27267</strain>
    </source>
</reference>
<dbReference type="Gene3D" id="1.10.940.10">
    <property type="entry name" value="NusB-like"/>
    <property type="match status" value="1"/>
</dbReference>
<dbReference type="RefSeq" id="WP_106543737.1">
    <property type="nucleotide sequence ID" value="NZ_BLAU01000001.1"/>
</dbReference>
<evidence type="ECO:0000313" key="9">
    <source>
        <dbReference type="Proteomes" id="UP000240621"/>
    </source>
</evidence>
<protein>
    <submittedName>
        <fullName evidence="8">N utilization substance protein B</fullName>
    </submittedName>
</protein>
<dbReference type="SUPFAM" id="SSF48013">
    <property type="entry name" value="NusB-like"/>
    <property type="match status" value="1"/>
</dbReference>
<dbReference type="GO" id="GO:0031564">
    <property type="term" value="P:transcription antitermination"/>
    <property type="evidence" value="ECO:0007669"/>
    <property type="project" value="UniProtKB-KW"/>
</dbReference>
<evidence type="ECO:0000259" key="6">
    <source>
        <dbReference type="Pfam" id="PF01029"/>
    </source>
</evidence>
<evidence type="ECO:0000256" key="4">
    <source>
        <dbReference type="ARBA" id="ARBA00023015"/>
    </source>
</evidence>
<evidence type="ECO:0000256" key="5">
    <source>
        <dbReference type="ARBA" id="ARBA00023163"/>
    </source>
</evidence>
<dbReference type="InterPro" id="IPR011605">
    <property type="entry name" value="NusB_fam"/>
</dbReference>
<dbReference type="OrthoDB" id="9787568at2"/>
<proteinExistence type="inferred from homology"/>
<keyword evidence="2" id="KW-0889">Transcription antitermination</keyword>
<evidence type="ECO:0000313" key="8">
    <source>
        <dbReference type="EMBL" id="PSK80627.1"/>
    </source>
</evidence>
<dbReference type="AlphaFoldDB" id="A0A2P8C6S2"/>
<keyword evidence="4" id="KW-0805">Transcription regulation</keyword>